<dbReference type="STRING" id="6945.B7PWR0"/>
<dbReference type="Proteomes" id="UP000001555">
    <property type="component" value="Unassembled WGS sequence"/>
</dbReference>
<evidence type="ECO:0000256" key="7">
    <source>
        <dbReference type="ARBA" id="ARBA00023239"/>
    </source>
</evidence>
<evidence type="ECO:0000256" key="8">
    <source>
        <dbReference type="ARBA" id="ARBA00023270"/>
    </source>
</evidence>
<evidence type="ECO:0000256" key="10">
    <source>
        <dbReference type="ARBA" id="ARBA00044906"/>
    </source>
</evidence>
<comment type="pathway">
    <text evidence="2">Amino-sugar metabolism; N-acetylneuraminate degradation.</text>
</comment>
<dbReference type="VEuPathDB" id="VectorBase:ISCP_013698"/>
<evidence type="ECO:0000256" key="3">
    <source>
        <dbReference type="ARBA" id="ARBA00006324"/>
    </source>
</evidence>
<dbReference type="PANTHER" id="PTHR12128:SF21">
    <property type="entry name" value="N-ACETYLNEURAMINATE LYASE"/>
    <property type="match status" value="1"/>
</dbReference>
<protein>
    <recommendedName>
        <fullName evidence="5">N-acetylneuraminate lyase</fullName>
        <ecNumber evidence="5">4.1.3.3</ecNumber>
    </recommendedName>
</protein>
<sequence length="309" mass="33700">MDLKLLKIRSFEGLCAATYTPFDDQGKVNLDVIDKYVQLLRNQGVAGAFVNGTTGEGLSLTVDERKSIAEKWASASKGKLDMLILHVTTSCILETQELAKHAETLNVDAISLLPPFYYKCETNDDFIAYFKQVSQAAPNTPIVYYHIPTFTGVNVKLSEFLPAVSSAVPALCAAKYSCCDLSDLAGFMRTDKKLFKIFFGYEEMLLAALSLGVTAAIGGTFSYQGYLANKIIEDYKKGDLAKARLEQDQLKHGVDILAKYGYCVSTLKSAGNELSGINFGAVRSPMSPVPKLRAKELGSELKALGIPMK</sequence>
<dbReference type="GO" id="GO:0008747">
    <property type="term" value="F:N-acetylneuraminate lyase activity"/>
    <property type="evidence" value="ECO:0007669"/>
    <property type="project" value="UniProtKB-EC"/>
</dbReference>
<dbReference type="InterPro" id="IPR002220">
    <property type="entry name" value="DapA-like"/>
</dbReference>
<feature type="active site" description="Proton donor/acceptor" evidence="12">
    <location>
        <position position="145"/>
    </location>
</feature>
<dbReference type="EC" id="4.1.3.3" evidence="5"/>
<evidence type="ECO:0000256" key="6">
    <source>
        <dbReference type="ARBA" id="ARBA00022490"/>
    </source>
</evidence>
<proteinExistence type="inferred from homology"/>
<feature type="binding site" evidence="13">
    <location>
        <position position="217"/>
    </location>
    <ligand>
        <name>pyruvate</name>
        <dbReference type="ChEBI" id="CHEBI:15361"/>
    </ligand>
</feature>
<evidence type="ECO:0000256" key="2">
    <source>
        <dbReference type="ARBA" id="ARBA00004878"/>
    </source>
</evidence>
<dbReference type="Pfam" id="PF00701">
    <property type="entry name" value="DHDPS"/>
    <property type="match status" value="1"/>
</dbReference>
<evidence type="ECO:0000256" key="9">
    <source>
        <dbReference type="ARBA" id="ARBA00023277"/>
    </source>
</evidence>
<keyword evidence="6" id="KW-0963">Cytoplasm</keyword>
<comment type="similarity">
    <text evidence="3">Belongs to the DapA family. NanA subfamily.</text>
</comment>
<evidence type="ECO:0000256" key="4">
    <source>
        <dbReference type="ARBA" id="ARBA00011881"/>
    </source>
</evidence>
<dbReference type="InterPro" id="IPR013785">
    <property type="entry name" value="Aldolase_TIM"/>
</dbReference>
<dbReference type="EMBL" id="DS809877">
    <property type="protein sequence ID" value="EEC11032.1"/>
    <property type="molecule type" value="Genomic_DNA"/>
</dbReference>
<name>B7PWR0_IXOSC</name>
<evidence type="ECO:0000313" key="16">
    <source>
        <dbReference type="Proteomes" id="UP000001555"/>
    </source>
</evidence>
<keyword evidence="8" id="KW-0704">Schiff base</keyword>
<keyword evidence="16" id="KW-1185">Reference proteome</keyword>
<dbReference type="AlphaFoldDB" id="B7PWR0"/>
<comment type="subunit">
    <text evidence="4">Homotetramer.</text>
</comment>
<reference evidence="14 16" key="1">
    <citation type="submission" date="2008-03" db="EMBL/GenBank/DDBJ databases">
        <title>Annotation of Ixodes scapularis.</title>
        <authorList>
            <consortium name="Ixodes scapularis Genome Project Consortium"/>
            <person name="Caler E."/>
            <person name="Hannick L.I."/>
            <person name="Bidwell S."/>
            <person name="Joardar V."/>
            <person name="Thiagarajan M."/>
            <person name="Amedeo P."/>
            <person name="Galinsky K.J."/>
            <person name="Schobel S."/>
            <person name="Inman J."/>
            <person name="Hostetler J."/>
            <person name="Miller J."/>
            <person name="Hammond M."/>
            <person name="Megy K."/>
            <person name="Lawson D."/>
            <person name="Kodira C."/>
            <person name="Sutton G."/>
            <person name="Meyer J."/>
            <person name="Hill C.A."/>
            <person name="Birren B."/>
            <person name="Nene V."/>
            <person name="Collins F."/>
            <person name="Alarcon-Chaidez F."/>
            <person name="Wikel S."/>
            <person name="Strausberg R."/>
        </authorList>
    </citation>
    <scope>NUCLEOTIDE SEQUENCE [LARGE SCALE GENOMIC DNA]</scope>
    <source>
        <strain evidence="16">Wikel</strain>
        <strain evidence="14">Wikel colony</strain>
    </source>
</reference>
<evidence type="ECO:0000313" key="14">
    <source>
        <dbReference type="EMBL" id="EEC11032.1"/>
    </source>
</evidence>
<gene>
    <name evidence="15" type="primary">8032502</name>
    <name evidence="14" type="ORF">IscW_ISCW019293</name>
</gene>
<evidence type="ECO:0000256" key="13">
    <source>
        <dbReference type="PIRSR" id="PIRSR001365-2"/>
    </source>
</evidence>
<dbReference type="GO" id="GO:0005737">
    <property type="term" value="C:cytoplasm"/>
    <property type="evidence" value="ECO:0007669"/>
    <property type="project" value="UniProtKB-SubCell"/>
</dbReference>
<dbReference type="InParanoid" id="B7PWR0"/>
<dbReference type="PIRSF" id="PIRSF001365">
    <property type="entry name" value="DHDPS"/>
    <property type="match status" value="1"/>
</dbReference>
<dbReference type="VEuPathDB" id="VectorBase:ISCI019293"/>
<evidence type="ECO:0000256" key="5">
    <source>
        <dbReference type="ARBA" id="ARBA00012911"/>
    </source>
</evidence>
<comment type="catalytic activity">
    <reaction evidence="10">
        <text>aceneuramate = aldehydo-N-acetyl-D-mannosamine + pyruvate</text>
        <dbReference type="Rhea" id="RHEA:23296"/>
        <dbReference type="ChEBI" id="CHEBI:15361"/>
        <dbReference type="ChEBI" id="CHEBI:17122"/>
        <dbReference type="ChEBI" id="CHEBI:173083"/>
        <dbReference type="EC" id="4.1.3.3"/>
    </reaction>
</comment>
<accession>B7PWR0</accession>
<evidence type="ECO:0000256" key="1">
    <source>
        <dbReference type="ARBA" id="ARBA00004496"/>
    </source>
</evidence>
<comment type="subcellular location">
    <subcellularLocation>
        <location evidence="1">Cytoplasm</location>
    </subcellularLocation>
</comment>
<keyword evidence="7 11" id="KW-0456">Lyase</keyword>
<feature type="active site" description="Schiff-base intermediate with substrate" evidence="12">
    <location>
        <position position="175"/>
    </location>
</feature>
<dbReference type="EnsemblMetazoa" id="ISCW019293-RA">
    <property type="protein sequence ID" value="ISCW019293-PA"/>
    <property type="gene ID" value="ISCW019293"/>
</dbReference>
<feature type="binding site" evidence="13">
    <location>
        <position position="54"/>
    </location>
    <ligand>
        <name>pyruvate</name>
        <dbReference type="ChEBI" id="CHEBI:15361"/>
    </ligand>
</feature>
<organism>
    <name type="scientific">Ixodes scapularis</name>
    <name type="common">Black-legged tick</name>
    <name type="synonym">Deer tick</name>
    <dbReference type="NCBI Taxonomy" id="6945"/>
    <lineage>
        <taxon>Eukaryota</taxon>
        <taxon>Metazoa</taxon>
        <taxon>Ecdysozoa</taxon>
        <taxon>Arthropoda</taxon>
        <taxon>Chelicerata</taxon>
        <taxon>Arachnida</taxon>
        <taxon>Acari</taxon>
        <taxon>Parasitiformes</taxon>
        <taxon>Ixodida</taxon>
        <taxon>Ixodoidea</taxon>
        <taxon>Ixodidae</taxon>
        <taxon>Ixodinae</taxon>
        <taxon>Ixodes</taxon>
    </lineage>
</organism>
<evidence type="ECO:0000313" key="15">
    <source>
        <dbReference type="EnsemblMetazoa" id="ISCW019293-PA"/>
    </source>
</evidence>
<dbReference type="SUPFAM" id="SSF51569">
    <property type="entry name" value="Aldolase"/>
    <property type="match status" value="1"/>
</dbReference>
<dbReference type="PANTHER" id="PTHR12128">
    <property type="entry name" value="DIHYDRODIPICOLINATE SYNTHASE"/>
    <property type="match status" value="1"/>
</dbReference>
<dbReference type="HOGENOM" id="CLU_049343_6_1_1"/>
<dbReference type="Gene3D" id="3.20.20.70">
    <property type="entry name" value="Aldolase class I"/>
    <property type="match status" value="1"/>
</dbReference>
<dbReference type="OrthoDB" id="6411333at2759"/>
<keyword evidence="9" id="KW-0119">Carbohydrate metabolism</keyword>
<dbReference type="PRINTS" id="PR00146">
    <property type="entry name" value="DHPICSNTHASE"/>
</dbReference>
<dbReference type="VEuPathDB" id="VectorBase:ISCW019293"/>
<evidence type="ECO:0000256" key="12">
    <source>
        <dbReference type="PIRSR" id="PIRSR001365-1"/>
    </source>
</evidence>
<dbReference type="EMBL" id="ABJB010360407">
    <property type="status" value="NOT_ANNOTATED_CDS"/>
    <property type="molecule type" value="Genomic_DNA"/>
</dbReference>
<dbReference type="EMBL" id="ABJB011039657">
    <property type="status" value="NOT_ANNOTATED_CDS"/>
    <property type="molecule type" value="Genomic_DNA"/>
</dbReference>
<dbReference type="SMART" id="SM01130">
    <property type="entry name" value="DHDPS"/>
    <property type="match status" value="1"/>
</dbReference>
<dbReference type="PaxDb" id="6945-B7PWR0"/>
<dbReference type="KEGG" id="isc:8032502"/>
<evidence type="ECO:0000256" key="11">
    <source>
        <dbReference type="PIRNR" id="PIRNR001365"/>
    </source>
</evidence>
<reference evidence="15" key="2">
    <citation type="submission" date="2020-05" db="UniProtKB">
        <authorList>
            <consortium name="EnsemblMetazoa"/>
        </authorList>
    </citation>
    <scope>IDENTIFICATION</scope>
    <source>
        <strain evidence="15">wikel</strain>
    </source>
</reference>